<name>A0A377GHA0_9GAMM</name>
<accession>A0A377GHA0</accession>
<reference evidence="2 4" key="2">
    <citation type="submission" date="2018-06" db="EMBL/GenBank/DDBJ databases">
        <authorList>
            <consortium name="Pathogen Informatics"/>
            <person name="Doyle S."/>
        </authorList>
    </citation>
    <scope>NUCLEOTIDE SEQUENCE [LARGE SCALE GENOMIC DNA]</scope>
    <source>
        <strain evidence="2 4">NCTC11401</strain>
    </source>
</reference>
<evidence type="ECO:0000313" key="2">
    <source>
        <dbReference type="EMBL" id="STO23762.1"/>
    </source>
</evidence>
<dbReference type="AlphaFoldDB" id="A0A377GHA0"/>
<organism evidence="2 4">
    <name type="scientific">Fluoribacter gormanii</name>
    <dbReference type="NCBI Taxonomy" id="464"/>
    <lineage>
        <taxon>Bacteria</taxon>
        <taxon>Pseudomonadati</taxon>
        <taxon>Pseudomonadota</taxon>
        <taxon>Gammaproteobacteria</taxon>
        <taxon>Legionellales</taxon>
        <taxon>Legionellaceae</taxon>
        <taxon>Fluoribacter</taxon>
    </lineage>
</organism>
<evidence type="ECO:0000313" key="4">
    <source>
        <dbReference type="Proteomes" id="UP000254374"/>
    </source>
</evidence>
<protein>
    <recommendedName>
        <fullName evidence="5">Entry exclusion lipoprotein TrbK</fullName>
    </recommendedName>
</protein>
<evidence type="ECO:0008006" key="5">
    <source>
        <dbReference type="Google" id="ProtNLM"/>
    </source>
</evidence>
<gene>
    <name evidence="2" type="ORF">NCTC11401_00563</name>
    <name evidence="1" type="ORF">SAMN05421777_11671</name>
</gene>
<dbReference type="EMBL" id="FTNL01000016">
    <property type="protein sequence ID" value="SIR59488.1"/>
    <property type="molecule type" value="Genomic_DNA"/>
</dbReference>
<reference evidence="1 3" key="1">
    <citation type="submission" date="2017-01" db="EMBL/GenBank/DDBJ databases">
        <authorList>
            <person name="Varghese N."/>
            <person name="Submissions S."/>
        </authorList>
    </citation>
    <scope>NUCLEOTIDE SEQUENCE [LARGE SCALE GENOMIC DNA]</scope>
    <source>
        <strain evidence="1 3">ATCC 33342</strain>
    </source>
</reference>
<proteinExistence type="predicted"/>
<dbReference type="RefSeq" id="WP_058468121.1">
    <property type="nucleotide sequence ID" value="NZ_CAAAIX010000009.1"/>
</dbReference>
<keyword evidence="3" id="KW-1185">Reference proteome</keyword>
<evidence type="ECO:0000313" key="1">
    <source>
        <dbReference type="EMBL" id="SIR59488.1"/>
    </source>
</evidence>
<dbReference type="Proteomes" id="UP000186808">
    <property type="component" value="Unassembled WGS sequence"/>
</dbReference>
<dbReference type="STRING" id="464.Lgor_1622"/>
<dbReference type="OrthoDB" id="5653818at2"/>
<evidence type="ECO:0000313" key="3">
    <source>
        <dbReference type="Proteomes" id="UP000186808"/>
    </source>
</evidence>
<sequence length="67" mass="7111">MKRLGLSIALLAFLLTGCDSTETKAQKHLASLTCDSSKEGRTADELQAIADACFKGGSYSKSSGIKW</sequence>
<dbReference type="EMBL" id="UGGV01000001">
    <property type="protein sequence ID" value="STO23762.1"/>
    <property type="molecule type" value="Genomic_DNA"/>
</dbReference>
<dbReference type="Proteomes" id="UP000254374">
    <property type="component" value="Unassembled WGS sequence"/>
</dbReference>
<dbReference type="PROSITE" id="PS51257">
    <property type="entry name" value="PROKAR_LIPOPROTEIN"/>
    <property type="match status" value="1"/>
</dbReference>